<feature type="active site" description="Proton donor" evidence="4">
    <location>
        <position position="226"/>
    </location>
</feature>
<feature type="active site" description="Proton acceptor" evidence="4">
    <location>
        <position position="60"/>
    </location>
</feature>
<dbReference type="Gene3D" id="2.115.10.20">
    <property type="entry name" value="Glycosyl hydrolase domain, family 43"/>
    <property type="match status" value="1"/>
</dbReference>
<protein>
    <submittedName>
        <fullName evidence="9">Glycosyl hydrolase 43 family protein</fullName>
    </submittedName>
</protein>
<dbReference type="AlphaFoldDB" id="A0A6G9ASB9"/>
<dbReference type="GO" id="GO:0004553">
    <property type="term" value="F:hydrolase activity, hydrolyzing O-glycosyl compounds"/>
    <property type="evidence" value="ECO:0007669"/>
    <property type="project" value="InterPro"/>
</dbReference>
<dbReference type="PANTHER" id="PTHR42812">
    <property type="entry name" value="BETA-XYLOSIDASE"/>
    <property type="match status" value="1"/>
</dbReference>
<sequence>MNSVRIISLFFLSIVSAVAQTPRPKPASTEAETPYVSKVWVADLGNGTYKNPVLNADYSDPDACRAGDDYYLVASSFDAIPGLPILHSKDLVNWSIIGHALKRQPPFEHFEKTQHGNGVWAPAIRYHNKEFYIYYPDPDFGIYLTKAANPAGPWSEPVLVEGGKGLIDPCPLWDDNGQVYLIHGWAGSRAGIKSILTVKKLNGEGTKVLDEGVIVYDGHETDPTIEGPKIYKRNGFYYIFAPAGGVPTGWQLVLRSKEIYGPYERKVVMDQGKSSINGPHQGAWVDTKPVNGKPGEDWFLHFQDKEAYGRVVHLQPMKWVNDWPVIGIDADGDGKGEPVLTYKKPAIAGPSPGKEFPISTPVESDEFSSTMPGRQWQWQANPKGIWHTTSNQGFLRLYSYKAPEDIKNNWEVPNLLLQKFPAERFMVTTKLIFKPNPKLENERTGLIIMGLSYANLVLKSSKDGVNLVYGVCKKASEGKPEVETVIAKMNAGSPVYLRVVVTEGARCQFSYSLDGQNFTKTGDPFQAEVGRWIGAKMGIFCTRTTQINDSGYADFDWFRVESVPSENP</sequence>
<dbReference type="PANTHER" id="PTHR42812:SF12">
    <property type="entry name" value="BETA-XYLOSIDASE-RELATED"/>
    <property type="match status" value="1"/>
</dbReference>
<keyword evidence="7" id="KW-0732">Signal</keyword>
<accession>A0A6G9ASB9</accession>
<dbReference type="Pfam" id="PF04616">
    <property type="entry name" value="Glyco_hydro_43"/>
    <property type="match status" value="1"/>
</dbReference>
<feature type="chain" id="PRO_5026321088" evidence="7">
    <location>
        <begin position="20"/>
        <end position="568"/>
    </location>
</feature>
<dbReference type="InterPro" id="IPR013320">
    <property type="entry name" value="ConA-like_dom_sf"/>
</dbReference>
<reference evidence="9 10" key="1">
    <citation type="submission" date="2020-03" db="EMBL/GenBank/DDBJ databases">
        <authorList>
            <person name="Kim M.K."/>
        </authorList>
    </citation>
    <scope>NUCLEOTIDE SEQUENCE [LARGE SCALE GENOMIC DNA]</scope>
    <source>
        <strain evidence="9 10">BT328</strain>
    </source>
</reference>
<dbReference type="EMBL" id="CP050063">
    <property type="protein sequence ID" value="QIP15219.1"/>
    <property type="molecule type" value="Genomic_DNA"/>
</dbReference>
<keyword evidence="10" id="KW-1185">Reference proteome</keyword>
<gene>
    <name evidence="9" type="ORF">G8759_22630</name>
</gene>
<dbReference type="InterPro" id="IPR041542">
    <property type="entry name" value="GH43_C2"/>
</dbReference>
<dbReference type="InterPro" id="IPR006710">
    <property type="entry name" value="Glyco_hydro_43"/>
</dbReference>
<evidence type="ECO:0000313" key="9">
    <source>
        <dbReference type="EMBL" id="QIP15219.1"/>
    </source>
</evidence>
<evidence type="ECO:0000256" key="5">
    <source>
        <dbReference type="PIRSR" id="PIRSR606710-2"/>
    </source>
</evidence>
<dbReference type="RefSeq" id="WP_167212858.1">
    <property type="nucleotide sequence ID" value="NZ_CP050063.1"/>
</dbReference>
<organism evidence="9 10">
    <name type="scientific">Spirosoma aureum</name>
    <dbReference type="NCBI Taxonomy" id="2692134"/>
    <lineage>
        <taxon>Bacteria</taxon>
        <taxon>Pseudomonadati</taxon>
        <taxon>Bacteroidota</taxon>
        <taxon>Cytophagia</taxon>
        <taxon>Cytophagales</taxon>
        <taxon>Cytophagaceae</taxon>
        <taxon>Spirosoma</taxon>
    </lineage>
</organism>
<evidence type="ECO:0000256" key="7">
    <source>
        <dbReference type="SAM" id="SignalP"/>
    </source>
</evidence>
<dbReference type="Pfam" id="PF17851">
    <property type="entry name" value="GH43_C2"/>
    <property type="match status" value="1"/>
</dbReference>
<name>A0A6G9ASB9_9BACT</name>
<feature type="site" description="Important for catalytic activity, responsible for pKa modulation of the active site Glu and correct orientation of both the proton donor and substrate" evidence="5">
    <location>
        <position position="168"/>
    </location>
</feature>
<evidence type="ECO:0000256" key="3">
    <source>
        <dbReference type="ARBA" id="ARBA00023295"/>
    </source>
</evidence>
<keyword evidence="3 6" id="KW-0326">Glycosidase</keyword>
<dbReference type="GO" id="GO:0005975">
    <property type="term" value="P:carbohydrate metabolic process"/>
    <property type="evidence" value="ECO:0007669"/>
    <property type="project" value="InterPro"/>
</dbReference>
<evidence type="ECO:0000313" key="10">
    <source>
        <dbReference type="Proteomes" id="UP000501802"/>
    </source>
</evidence>
<dbReference type="SUPFAM" id="SSF49899">
    <property type="entry name" value="Concanavalin A-like lectins/glucanases"/>
    <property type="match status" value="1"/>
</dbReference>
<dbReference type="Gene3D" id="2.60.120.200">
    <property type="match status" value="1"/>
</dbReference>
<comment type="similarity">
    <text evidence="1 6">Belongs to the glycosyl hydrolase 43 family.</text>
</comment>
<dbReference type="InterPro" id="IPR051795">
    <property type="entry name" value="Glycosyl_Hydrlase_43"/>
</dbReference>
<evidence type="ECO:0000256" key="1">
    <source>
        <dbReference type="ARBA" id="ARBA00009865"/>
    </source>
</evidence>
<feature type="signal peptide" evidence="7">
    <location>
        <begin position="1"/>
        <end position="19"/>
    </location>
</feature>
<dbReference type="InterPro" id="IPR023296">
    <property type="entry name" value="Glyco_hydro_beta-prop_sf"/>
</dbReference>
<evidence type="ECO:0000259" key="8">
    <source>
        <dbReference type="Pfam" id="PF17851"/>
    </source>
</evidence>
<evidence type="ECO:0000256" key="4">
    <source>
        <dbReference type="PIRSR" id="PIRSR606710-1"/>
    </source>
</evidence>
<evidence type="ECO:0000256" key="2">
    <source>
        <dbReference type="ARBA" id="ARBA00022801"/>
    </source>
</evidence>
<evidence type="ECO:0000256" key="6">
    <source>
        <dbReference type="RuleBase" id="RU361187"/>
    </source>
</evidence>
<keyword evidence="2 6" id="KW-0378">Hydrolase</keyword>
<feature type="domain" description="Beta-xylosidase C-terminal Concanavalin A-like" evidence="8">
    <location>
        <begin position="364"/>
        <end position="561"/>
    </location>
</feature>
<proteinExistence type="inferred from homology"/>
<dbReference type="Proteomes" id="UP000501802">
    <property type="component" value="Chromosome"/>
</dbReference>
<dbReference type="SUPFAM" id="SSF75005">
    <property type="entry name" value="Arabinanase/levansucrase/invertase"/>
    <property type="match status" value="1"/>
</dbReference>
<dbReference type="CDD" id="cd09001">
    <property type="entry name" value="GH43_FsAxh1-like"/>
    <property type="match status" value="1"/>
</dbReference>
<dbReference type="KEGG" id="spib:G8759_22630"/>